<dbReference type="KEGG" id="brh:RBRH_01206"/>
<accession>E5APC4</accession>
<evidence type="ECO:0000313" key="2">
    <source>
        <dbReference type="Proteomes" id="UP000007437"/>
    </source>
</evidence>
<proteinExistence type="predicted"/>
<evidence type="ECO:0000313" key="1">
    <source>
        <dbReference type="EMBL" id="CBW74456.1"/>
    </source>
</evidence>
<dbReference type="Pfam" id="PF13262">
    <property type="entry name" value="DUF4054"/>
    <property type="match status" value="1"/>
</dbReference>
<evidence type="ECO:0008006" key="3">
    <source>
        <dbReference type="Google" id="ProtNLM"/>
    </source>
</evidence>
<protein>
    <recommendedName>
        <fullName evidence="3">DUF4054 domain-containing protein</fullName>
    </recommendedName>
</protein>
<dbReference type="STRING" id="882378.RBRH_01206"/>
<dbReference type="Proteomes" id="UP000007437">
    <property type="component" value="Chromosome"/>
</dbReference>
<organism evidence="1 2">
    <name type="scientific">Mycetohabitans rhizoxinica (strain DSM 19002 / CIP 109453 / HKI 454)</name>
    <name type="common">Paraburkholderia rhizoxinica</name>
    <dbReference type="NCBI Taxonomy" id="882378"/>
    <lineage>
        <taxon>Bacteria</taxon>
        <taxon>Pseudomonadati</taxon>
        <taxon>Pseudomonadota</taxon>
        <taxon>Betaproteobacteria</taxon>
        <taxon>Burkholderiales</taxon>
        <taxon>Burkholderiaceae</taxon>
        <taxon>Mycetohabitans</taxon>
    </lineage>
</organism>
<dbReference type="AlphaFoldDB" id="E5APC4"/>
<name>E5APC4_MYCRK</name>
<reference evidence="1 2" key="1">
    <citation type="journal article" date="2011" name="J. Bacteriol.">
        <title>Complete genome sequence of Burkholderia rhizoxinica, an endosymbiont of Rhizopus microsporus.</title>
        <authorList>
            <person name="Lackner G."/>
            <person name="Moebius N."/>
            <person name="Partida-Martinez L."/>
            <person name="Hertweck C."/>
        </authorList>
    </citation>
    <scope>NUCLEOTIDE SEQUENCE [LARGE SCALE GENOMIC DNA]</scope>
    <source>
        <strain evidence="2">DSM 19002 / CIP 109453 / HKI 454</strain>
    </source>
</reference>
<dbReference type="HOGENOM" id="CLU_1811568_0_0_4"/>
<sequence length="148" mass="15873">MIVSASIQWDVSAFRAAFAAFESKTAYPDTALSATWAAATCYVSPEDHGHLQGDDRVRALNLMTAHLLALADIVKGGQTPGMVSTATVDKVQVTLTPPPVKSQWQWWLSLTPYGQQLLALLSAAAVGGFYISGLPEGSAFRRVYGIYP</sequence>
<dbReference type="InterPro" id="IPR025127">
    <property type="entry name" value="DUF4054"/>
</dbReference>
<dbReference type="EMBL" id="FR687359">
    <property type="protein sequence ID" value="CBW74456.1"/>
    <property type="molecule type" value="Genomic_DNA"/>
</dbReference>
<dbReference type="eggNOG" id="ENOG5032DH7">
    <property type="taxonomic scope" value="Bacteria"/>
</dbReference>
<gene>
    <name evidence="1" type="ordered locus">RBRH_01206</name>
</gene>